<proteinExistence type="predicted"/>
<sequence length="110" mass="11991">MKKKSDATSAFPDRESILAFVKAHPGEARMRDIARHFGLKNESRAELRRALRDLADEGAIAKEGRKVREPKSLPPTLVADITGRDSDGELLAAPAEWFAEVDGPAPAITI</sequence>
<protein>
    <submittedName>
        <fullName evidence="1">Ribonuclease R</fullName>
    </submittedName>
</protein>
<dbReference type="Gene3D" id="1.10.10.10">
    <property type="entry name" value="Winged helix-like DNA-binding domain superfamily/Winged helix DNA-binding domain"/>
    <property type="match status" value="1"/>
</dbReference>
<gene>
    <name evidence="1" type="ORF">G4V63_16860</name>
</gene>
<feature type="non-terminal residue" evidence="1">
    <location>
        <position position="110"/>
    </location>
</feature>
<evidence type="ECO:0000313" key="2">
    <source>
        <dbReference type="Proteomes" id="UP000480266"/>
    </source>
</evidence>
<accession>A0A7C9RGZ2</accession>
<dbReference type="Proteomes" id="UP000480266">
    <property type="component" value="Unassembled WGS sequence"/>
</dbReference>
<evidence type="ECO:0000313" key="1">
    <source>
        <dbReference type="EMBL" id="NGX96818.1"/>
    </source>
</evidence>
<dbReference type="InterPro" id="IPR036388">
    <property type="entry name" value="WH-like_DNA-bd_sf"/>
</dbReference>
<name>A0A7C9RGZ2_9BRAD</name>
<organism evidence="1 2">
    <name type="scientific">Candidatus Afipia apatlaquensis</name>
    <dbReference type="NCBI Taxonomy" id="2712852"/>
    <lineage>
        <taxon>Bacteria</taxon>
        <taxon>Pseudomonadati</taxon>
        <taxon>Pseudomonadota</taxon>
        <taxon>Alphaproteobacteria</taxon>
        <taxon>Hyphomicrobiales</taxon>
        <taxon>Nitrobacteraceae</taxon>
        <taxon>Afipia</taxon>
    </lineage>
</organism>
<reference evidence="1" key="1">
    <citation type="submission" date="2020-02" db="EMBL/GenBank/DDBJ databases">
        <title>Draft genome sequence of Candidatus Afipia apatlaquensis IBT-C3, a potential strain for decolorization of textile dyes.</title>
        <authorList>
            <person name="Sanchez-Reyes A."/>
            <person name="Breton-Deval L."/>
            <person name="Mangelson H."/>
            <person name="Sanchez-Flores A."/>
        </authorList>
    </citation>
    <scope>NUCLEOTIDE SEQUENCE [LARGE SCALE GENOMIC DNA]</scope>
    <source>
        <strain evidence="1">IBT-C3</strain>
    </source>
</reference>
<dbReference type="AlphaFoldDB" id="A0A7C9RGZ2"/>
<dbReference type="EMBL" id="JAAMRR010000864">
    <property type="protein sequence ID" value="NGX96818.1"/>
    <property type="molecule type" value="Genomic_DNA"/>
</dbReference>
<comment type="caution">
    <text evidence="1">The sequence shown here is derived from an EMBL/GenBank/DDBJ whole genome shotgun (WGS) entry which is preliminary data.</text>
</comment>
<keyword evidence="2" id="KW-1185">Reference proteome</keyword>